<dbReference type="STRING" id="139420.A0A371DK94"/>
<keyword evidence="4" id="KW-1185">Reference proteome</keyword>
<organism evidence="3 4">
    <name type="scientific">Lentinus brumalis</name>
    <dbReference type="NCBI Taxonomy" id="2498619"/>
    <lineage>
        <taxon>Eukaryota</taxon>
        <taxon>Fungi</taxon>
        <taxon>Dikarya</taxon>
        <taxon>Basidiomycota</taxon>
        <taxon>Agaricomycotina</taxon>
        <taxon>Agaricomycetes</taxon>
        <taxon>Polyporales</taxon>
        <taxon>Polyporaceae</taxon>
        <taxon>Lentinus</taxon>
    </lineage>
</organism>
<reference evidence="3 4" key="1">
    <citation type="journal article" date="2018" name="Biotechnol. Biofuels">
        <title>Integrative visual omics of the white-rot fungus Polyporus brumalis exposes the biotechnological potential of its oxidative enzymes for delignifying raw plant biomass.</title>
        <authorList>
            <person name="Miyauchi S."/>
            <person name="Rancon A."/>
            <person name="Drula E."/>
            <person name="Hage H."/>
            <person name="Chaduli D."/>
            <person name="Favel A."/>
            <person name="Grisel S."/>
            <person name="Henrissat B."/>
            <person name="Herpoel-Gimbert I."/>
            <person name="Ruiz-Duenas F.J."/>
            <person name="Chevret D."/>
            <person name="Hainaut M."/>
            <person name="Lin J."/>
            <person name="Wang M."/>
            <person name="Pangilinan J."/>
            <person name="Lipzen A."/>
            <person name="Lesage-Meessen L."/>
            <person name="Navarro D."/>
            <person name="Riley R."/>
            <person name="Grigoriev I.V."/>
            <person name="Zhou S."/>
            <person name="Raouche S."/>
            <person name="Rosso M.N."/>
        </authorList>
    </citation>
    <scope>NUCLEOTIDE SEQUENCE [LARGE SCALE GENOMIC DNA]</scope>
    <source>
        <strain evidence="3 4">BRFM 1820</strain>
    </source>
</reference>
<sequence>MGQRHQVFLIARVRPHGAPPDHPGNRRCIAAFHHQWCRGGSPLIAMRRLVTLIKQPDNAAIVRAEVRDIEGKYGSHGAVEPRIPGIPCPFTAALLAMAWTADLEDSSDIYSSGTTLVYDLLDASMGCWQGDNNDGLSILDVTDPEDPAYCFLTGDETPGTPKQRHTPLDARGYLSAYYHLEKPTKGKAKHGNTTHGKLSTKRKLGHLKYTYWSQYVEDLTDVPLLPITSLREAWPNETFRDPPRSNAVSQVAPESRQATPGDVSAGAMPTLVEISFEIVVKQSVDDGDTAEVEKLLWLPGRAAQAKTILRGLGTFTDSAAHLLGVALEELREETYRVDLTGFQMSGAHVATVLCALGDIHSVDLSGNAVIVADEVPDILAATPTLRRIVLMGCPSVDGPRLLELVQTQPSRFKTVEGILHPAFLTIDKPDPYPCAFTYVSVMSSQTRRLSCVSIPFFTPAQVVQALTDIIPWQAGSKSETMSSSDFGLPSVGTSAFQGGTRQPGQTVNERTIMTVPYQTPRIPRGQMVLWTFVRNMPHHPLYGQDQSNNGWGFVRYTFQAPSAAEAAERRLAAEKLERMKAQMELQVAAALETHGHQAAMDLRGYLEVLIAYHSISLHRPDRIDGTVYDLNGFLECMAKEGRPMPSDDAVQKLEKILYMKDELTLQDFLERMAKDGRPMPMEEAVEKFENTLHFKGGMTLKRCLERLAKDGHVMSRMEAVEKFHLDKGLYMKDMLGEYCCPLMKQETLSELDPDQTRGGMIAPLRYLKGEGFSC</sequence>
<evidence type="ECO:0000313" key="3">
    <source>
        <dbReference type="EMBL" id="RDX52938.1"/>
    </source>
</evidence>
<feature type="coiled-coil region" evidence="1">
    <location>
        <begin position="564"/>
        <end position="593"/>
    </location>
</feature>
<dbReference type="Proteomes" id="UP000256964">
    <property type="component" value="Unassembled WGS sequence"/>
</dbReference>
<evidence type="ECO:0000256" key="1">
    <source>
        <dbReference type="SAM" id="Coils"/>
    </source>
</evidence>
<evidence type="ECO:0000256" key="2">
    <source>
        <dbReference type="SAM" id="MobiDB-lite"/>
    </source>
</evidence>
<feature type="region of interest" description="Disordered" evidence="2">
    <location>
        <begin position="236"/>
        <end position="264"/>
    </location>
</feature>
<dbReference type="AlphaFoldDB" id="A0A371DK94"/>
<name>A0A371DK94_9APHY</name>
<evidence type="ECO:0000313" key="4">
    <source>
        <dbReference type="Proteomes" id="UP000256964"/>
    </source>
</evidence>
<accession>A0A371DK94</accession>
<evidence type="ECO:0008006" key="5">
    <source>
        <dbReference type="Google" id="ProtNLM"/>
    </source>
</evidence>
<keyword evidence="1" id="KW-0175">Coiled coil</keyword>
<dbReference type="EMBL" id="KZ857388">
    <property type="protein sequence ID" value="RDX52938.1"/>
    <property type="molecule type" value="Genomic_DNA"/>
</dbReference>
<dbReference type="OrthoDB" id="3515175at2759"/>
<protein>
    <recommendedName>
        <fullName evidence="5">RNI-like protein</fullName>
    </recommendedName>
</protein>
<proteinExistence type="predicted"/>
<gene>
    <name evidence="3" type="ORF">OH76DRAFT_1399506</name>
</gene>